<protein>
    <submittedName>
        <fullName evidence="1">Uncharacterized protein</fullName>
    </submittedName>
</protein>
<gene>
    <name evidence="1" type="ORF">BVC80_975g5</name>
</gene>
<organism evidence="1 2">
    <name type="scientific">Macleaya cordata</name>
    <name type="common">Five-seeded plume-poppy</name>
    <name type="synonym">Bocconia cordata</name>
    <dbReference type="NCBI Taxonomy" id="56857"/>
    <lineage>
        <taxon>Eukaryota</taxon>
        <taxon>Viridiplantae</taxon>
        <taxon>Streptophyta</taxon>
        <taxon>Embryophyta</taxon>
        <taxon>Tracheophyta</taxon>
        <taxon>Spermatophyta</taxon>
        <taxon>Magnoliopsida</taxon>
        <taxon>Ranunculales</taxon>
        <taxon>Papaveraceae</taxon>
        <taxon>Papaveroideae</taxon>
        <taxon>Macleaya</taxon>
    </lineage>
</organism>
<sequence length="62" mass="7346">MGDTELTLSLDWLLISRKQRMRRRLRQKLKPISAICMKNQNSGVLGWIILRFPGLILRLHPY</sequence>
<dbReference type="EMBL" id="MVGT01002947">
    <property type="protein sequence ID" value="OVA06115.1"/>
    <property type="molecule type" value="Genomic_DNA"/>
</dbReference>
<dbReference type="AlphaFoldDB" id="A0A200Q6N2"/>
<name>A0A200Q6N2_MACCD</name>
<proteinExistence type="predicted"/>
<comment type="caution">
    <text evidence="1">The sequence shown here is derived from an EMBL/GenBank/DDBJ whole genome shotgun (WGS) entry which is preliminary data.</text>
</comment>
<evidence type="ECO:0000313" key="2">
    <source>
        <dbReference type="Proteomes" id="UP000195402"/>
    </source>
</evidence>
<dbReference type="Proteomes" id="UP000195402">
    <property type="component" value="Unassembled WGS sequence"/>
</dbReference>
<keyword evidence="2" id="KW-1185">Reference proteome</keyword>
<evidence type="ECO:0000313" key="1">
    <source>
        <dbReference type="EMBL" id="OVA06115.1"/>
    </source>
</evidence>
<reference evidence="1 2" key="1">
    <citation type="journal article" date="2017" name="Mol. Plant">
        <title>The Genome of Medicinal Plant Macleaya cordata Provides New Insights into Benzylisoquinoline Alkaloids Metabolism.</title>
        <authorList>
            <person name="Liu X."/>
            <person name="Liu Y."/>
            <person name="Huang P."/>
            <person name="Ma Y."/>
            <person name="Qing Z."/>
            <person name="Tang Q."/>
            <person name="Cao H."/>
            <person name="Cheng P."/>
            <person name="Zheng Y."/>
            <person name="Yuan Z."/>
            <person name="Zhou Y."/>
            <person name="Liu J."/>
            <person name="Tang Z."/>
            <person name="Zhuo Y."/>
            <person name="Zhang Y."/>
            <person name="Yu L."/>
            <person name="Huang J."/>
            <person name="Yang P."/>
            <person name="Peng Q."/>
            <person name="Zhang J."/>
            <person name="Jiang W."/>
            <person name="Zhang Z."/>
            <person name="Lin K."/>
            <person name="Ro D.K."/>
            <person name="Chen X."/>
            <person name="Xiong X."/>
            <person name="Shang Y."/>
            <person name="Huang S."/>
            <person name="Zeng J."/>
        </authorList>
    </citation>
    <scope>NUCLEOTIDE SEQUENCE [LARGE SCALE GENOMIC DNA]</scope>
    <source>
        <strain evidence="2">cv. BLH2017</strain>
        <tissue evidence="1">Root</tissue>
    </source>
</reference>
<accession>A0A200Q6N2</accession>
<dbReference type="InParanoid" id="A0A200Q6N2"/>